<keyword evidence="3" id="KW-1185">Reference proteome</keyword>
<sequence length="277" mass="32263">MLLVEKTAKRLKSGGLPPVRKNGLLRRRGFGKAPARLLPPAIRMGKNIGHGAKKLFETGRPPKRRTKPILRHRRSKIRTKQRKIAGRQIQSRRRIARRLLARHRQPPQLLPRRAQRTHLRHKPPEPRLIRRSGTRLSPPPGSPRHIPHEQRIRIRLRLRMERQTTVNRRPAPLILPRPRPLRLRLHPLPEILNLQIRPLLHRVQTDKAHPLAFTETAGNTSFTHLIDLQRIQMRAQHSRAGIIAAVIVRHRKQAAVKHLRLPITERSKTIRSQNRSS</sequence>
<dbReference type="STRING" id="1679444.PYTT_1608"/>
<protein>
    <submittedName>
        <fullName evidence="2">Uncharacterized protein</fullName>
    </submittedName>
</protein>
<dbReference type="Proteomes" id="UP000176204">
    <property type="component" value="Chromosome I"/>
</dbReference>
<evidence type="ECO:0000313" key="2">
    <source>
        <dbReference type="EMBL" id="SEH90754.1"/>
    </source>
</evidence>
<dbReference type="AlphaFoldDB" id="A0A1H6LYV2"/>
<accession>A0A1H6LYV2</accession>
<dbReference type="KEGG" id="agl:PYTT_1608"/>
<reference evidence="3" key="1">
    <citation type="submission" date="2016-09" db="EMBL/GenBank/DDBJ databases">
        <authorList>
            <person name="Koehorst J."/>
        </authorList>
    </citation>
    <scope>NUCLEOTIDE SEQUENCE [LARGE SCALE GENOMIC DNA]</scope>
</reference>
<name>A0A1H6LYV2_9BACT</name>
<feature type="region of interest" description="Disordered" evidence="1">
    <location>
        <begin position="99"/>
        <end position="146"/>
    </location>
</feature>
<gene>
    <name evidence="2" type="ORF">PYTT_1608</name>
</gene>
<evidence type="ECO:0000313" key="3">
    <source>
        <dbReference type="Proteomes" id="UP000176204"/>
    </source>
</evidence>
<organism evidence="2 3">
    <name type="scientific">Akkermansia glycaniphila</name>
    <dbReference type="NCBI Taxonomy" id="1679444"/>
    <lineage>
        <taxon>Bacteria</taxon>
        <taxon>Pseudomonadati</taxon>
        <taxon>Verrucomicrobiota</taxon>
        <taxon>Verrucomicrobiia</taxon>
        <taxon>Verrucomicrobiales</taxon>
        <taxon>Akkermansiaceae</taxon>
        <taxon>Akkermansia</taxon>
    </lineage>
</organism>
<evidence type="ECO:0000256" key="1">
    <source>
        <dbReference type="SAM" id="MobiDB-lite"/>
    </source>
</evidence>
<dbReference type="EMBL" id="LT629973">
    <property type="protein sequence ID" value="SEH90754.1"/>
    <property type="molecule type" value="Genomic_DNA"/>
</dbReference>
<proteinExistence type="predicted"/>